<keyword evidence="1" id="KW-0812">Transmembrane</keyword>
<dbReference type="CDD" id="cd19412">
    <property type="entry name" value="pMMO-AMO_C"/>
    <property type="match status" value="1"/>
</dbReference>
<feature type="transmembrane region" description="Helical" evidence="1">
    <location>
        <begin position="181"/>
        <end position="201"/>
    </location>
</feature>
<keyword evidence="1" id="KW-0472">Membrane</keyword>
<dbReference type="EMBL" id="UINC01019144">
    <property type="protein sequence ID" value="SVA80905.1"/>
    <property type="molecule type" value="Genomic_DNA"/>
</dbReference>
<dbReference type="AlphaFoldDB" id="A0A381YV56"/>
<feature type="transmembrane region" description="Helical" evidence="1">
    <location>
        <begin position="59"/>
        <end position="83"/>
    </location>
</feature>
<organism evidence="2">
    <name type="scientific">marine metagenome</name>
    <dbReference type="NCBI Taxonomy" id="408172"/>
    <lineage>
        <taxon>unclassified sequences</taxon>
        <taxon>metagenomes</taxon>
        <taxon>ecological metagenomes</taxon>
    </lineage>
</organism>
<name>A0A381YV56_9ZZZZ</name>
<gene>
    <name evidence="2" type="ORF">METZ01_LOCUS133759</name>
</gene>
<accession>A0A381YV56</accession>
<feature type="transmembrane region" description="Helical" evidence="1">
    <location>
        <begin position="21"/>
        <end position="39"/>
    </location>
</feature>
<evidence type="ECO:0000256" key="1">
    <source>
        <dbReference type="SAM" id="Phobius"/>
    </source>
</evidence>
<feature type="transmembrane region" description="Helical" evidence="1">
    <location>
        <begin position="148"/>
        <end position="169"/>
    </location>
</feature>
<reference evidence="2" key="1">
    <citation type="submission" date="2018-05" db="EMBL/GenBank/DDBJ databases">
        <authorList>
            <person name="Lanie J.A."/>
            <person name="Ng W.-L."/>
            <person name="Kazmierczak K.M."/>
            <person name="Andrzejewski T.M."/>
            <person name="Davidsen T.M."/>
            <person name="Wayne K.J."/>
            <person name="Tettelin H."/>
            <person name="Glass J.I."/>
            <person name="Rusch D."/>
            <person name="Podicherti R."/>
            <person name="Tsui H.-C.T."/>
            <person name="Winkler M.E."/>
        </authorList>
    </citation>
    <scope>NUCLEOTIDE SEQUENCE</scope>
</reference>
<dbReference type="InterPro" id="IPR023349">
    <property type="entry name" value="NH3_CH4_mOase_C_sf"/>
</dbReference>
<sequence>MSEAVIESNVEPTEWFGGHRTCLWGCVAVSLIFIGLRMYQGEYALTYGIDSASPEFTQYWMGLTAVQLATVGIFCGLWFGWLVASGRKLLDQPTTHKEQVRRIAVFWGQIGLVSFHLYWMASFNPNLDGSWHQTVVRDTAFTPSHIPMFFYGFPMAIVLILGMYLYGRYRIPGTYGPGKGFPWSFAFLLAASVTEVFQIAFNEWAHSLWITEEIFAAPFHWPFVFYGWLAAGIFALWGETIVALLGIEAEIDGPVEVAEEAEAVPAAA</sequence>
<dbReference type="Gene3D" id="1.20.1050.50">
    <property type="entry name" value="Particulate methane monooxygenase subunit c2. Chain: C"/>
    <property type="match status" value="1"/>
</dbReference>
<keyword evidence="1" id="KW-1133">Transmembrane helix</keyword>
<feature type="transmembrane region" description="Helical" evidence="1">
    <location>
        <begin position="103"/>
        <end position="121"/>
    </location>
</feature>
<evidence type="ECO:0008006" key="3">
    <source>
        <dbReference type="Google" id="ProtNLM"/>
    </source>
</evidence>
<dbReference type="Pfam" id="PF04896">
    <property type="entry name" value="AmoC"/>
    <property type="match status" value="1"/>
</dbReference>
<feature type="transmembrane region" description="Helical" evidence="1">
    <location>
        <begin position="221"/>
        <end position="245"/>
    </location>
</feature>
<evidence type="ECO:0000313" key="2">
    <source>
        <dbReference type="EMBL" id="SVA80905.1"/>
    </source>
</evidence>
<protein>
    <recommendedName>
        <fullName evidence="3">Methane monooxygenase/ammonia monooxygenase subunit C</fullName>
    </recommendedName>
</protein>
<dbReference type="InterPro" id="IPR006980">
    <property type="entry name" value="NH3_CH4_mOase_C"/>
</dbReference>
<proteinExistence type="predicted"/>